<protein>
    <recommendedName>
        <fullName evidence="4">Photosynthesis system II assembly factor Ycf48/Hcf136-like domain-containing protein</fullName>
    </recommendedName>
</protein>
<feature type="signal peptide" evidence="1">
    <location>
        <begin position="1"/>
        <end position="23"/>
    </location>
</feature>
<evidence type="ECO:0000256" key="1">
    <source>
        <dbReference type="SAM" id="SignalP"/>
    </source>
</evidence>
<accession>A0A1G2QDK1</accession>
<reference evidence="2 3" key="1">
    <citation type="journal article" date="2016" name="Nat. Commun.">
        <title>Thousands of microbial genomes shed light on interconnected biogeochemical processes in an aquifer system.</title>
        <authorList>
            <person name="Anantharaman K."/>
            <person name="Brown C.T."/>
            <person name="Hug L.A."/>
            <person name="Sharon I."/>
            <person name="Castelle C.J."/>
            <person name="Probst A.J."/>
            <person name="Thomas B.C."/>
            <person name="Singh A."/>
            <person name="Wilkins M.J."/>
            <person name="Karaoz U."/>
            <person name="Brodie E.L."/>
            <person name="Williams K.H."/>
            <person name="Hubbard S.S."/>
            <person name="Banfield J.F."/>
        </authorList>
    </citation>
    <scope>NUCLEOTIDE SEQUENCE [LARGE SCALE GENOMIC DNA]</scope>
</reference>
<proteinExistence type="predicted"/>
<dbReference type="SUPFAM" id="SSF50939">
    <property type="entry name" value="Sialidases"/>
    <property type="match status" value="1"/>
</dbReference>
<gene>
    <name evidence="2" type="ORF">A2571_02755</name>
</gene>
<dbReference type="Proteomes" id="UP000177043">
    <property type="component" value="Unassembled WGS sequence"/>
</dbReference>
<dbReference type="AlphaFoldDB" id="A0A1G2QDK1"/>
<dbReference type="PROSITE" id="PS51257">
    <property type="entry name" value="PROKAR_LIPOPROTEIN"/>
    <property type="match status" value="1"/>
</dbReference>
<dbReference type="InterPro" id="IPR015943">
    <property type="entry name" value="WD40/YVTN_repeat-like_dom_sf"/>
</dbReference>
<evidence type="ECO:0000313" key="3">
    <source>
        <dbReference type="Proteomes" id="UP000177043"/>
    </source>
</evidence>
<keyword evidence="1" id="KW-0732">Signal</keyword>
<name>A0A1G2QDK1_9BACT</name>
<comment type="caution">
    <text evidence="2">The sequence shown here is derived from an EMBL/GenBank/DDBJ whole genome shotgun (WGS) entry which is preliminary data.</text>
</comment>
<dbReference type="Gene3D" id="2.130.10.10">
    <property type="entry name" value="YVTN repeat-like/Quinoprotein amine dehydrogenase"/>
    <property type="match status" value="1"/>
</dbReference>
<organism evidence="2 3">
    <name type="scientific">Candidatus Vogelbacteria bacterium RIFOXYD1_FULL_44_32</name>
    <dbReference type="NCBI Taxonomy" id="1802438"/>
    <lineage>
        <taxon>Bacteria</taxon>
        <taxon>Candidatus Vogeliibacteriota</taxon>
    </lineage>
</organism>
<feature type="chain" id="PRO_5009584058" description="Photosynthesis system II assembly factor Ycf48/Hcf136-like domain-containing protein" evidence="1">
    <location>
        <begin position="24"/>
        <end position="178"/>
    </location>
</feature>
<sequence length="178" mass="19766">MKNIFAFIFILLACGCAPTVSHEATSGNAQFRIEGTTLQRQIDGGGWENLQEATAVSADQGKVYMISAGNVYESTDLGDTWQAIFSPYDPATDVEAVGGYLWVSVASWGTSSGINRRDSNGNWENLLWNSCYAVDVNPRHPDKRAKALVKEGGYDRYWVYAPLFPPYLWVKLWPAFTP</sequence>
<evidence type="ECO:0000313" key="2">
    <source>
        <dbReference type="EMBL" id="OHA58665.1"/>
    </source>
</evidence>
<dbReference type="InterPro" id="IPR036278">
    <property type="entry name" value="Sialidase_sf"/>
</dbReference>
<dbReference type="STRING" id="1802438.A2571_02755"/>
<dbReference type="EMBL" id="MHTJ01000003">
    <property type="protein sequence ID" value="OHA58665.1"/>
    <property type="molecule type" value="Genomic_DNA"/>
</dbReference>
<evidence type="ECO:0008006" key="4">
    <source>
        <dbReference type="Google" id="ProtNLM"/>
    </source>
</evidence>